<evidence type="ECO:0000256" key="3">
    <source>
        <dbReference type="SAM" id="MobiDB-lite"/>
    </source>
</evidence>
<dbReference type="GO" id="GO:0019888">
    <property type="term" value="F:protein phosphatase regulator activity"/>
    <property type="evidence" value="ECO:0007669"/>
    <property type="project" value="TreeGrafter"/>
</dbReference>
<dbReference type="Pfam" id="PF04499">
    <property type="entry name" value="SAPS"/>
    <property type="match status" value="2"/>
</dbReference>
<dbReference type="AlphaFoldDB" id="A0A397A031"/>
<reference evidence="4 5" key="1">
    <citation type="submission" date="2018-08" db="EMBL/GenBank/DDBJ databases">
        <title>Aphanomyces genome sequencing and annotation.</title>
        <authorList>
            <person name="Minardi D."/>
            <person name="Oidtmann B."/>
            <person name="Van Der Giezen M."/>
            <person name="Studholme D.J."/>
        </authorList>
    </citation>
    <scope>NUCLEOTIDE SEQUENCE [LARGE SCALE GENOMIC DNA]</scope>
    <source>
        <strain evidence="4 5">Kv</strain>
    </source>
</reference>
<organism evidence="4 5">
    <name type="scientific">Aphanomyces astaci</name>
    <name type="common">Crayfish plague agent</name>
    <dbReference type="NCBI Taxonomy" id="112090"/>
    <lineage>
        <taxon>Eukaryota</taxon>
        <taxon>Sar</taxon>
        <taxon>Stramenopiles</taxon>
        <taxon>Oomycota</taxon>
        <taxon>Saprolegniomycetes</taxon>
        <taxon>Saprolegniales</taxon>
        <taxon>Verrucalvaceae</taxon>
        <taxon>Aphanomyces</taxon>
    </lineage>
</organism>
<gene>
    <name evidence="4" type="ORF">DYB36_007011</name>
</gene>
<accession>A0A397A031</accession>
<dbReference type="EMBL" id="QUSZ01008540">
    <property type="protein sequence ID" value="RHY00266.1"/>
    <property type="molecule type" value="Genomic_DNA"/>
</dbReference>
<dbReference type="GO" id="GO:0019903">
    <property type="term" value="F:protein phosphatase binding"/>
    <property type="evidence" value="ECO:0007669"/>
    <property type="project" value="InterPro"/>
</dbReference>
<dbReference type="PANTHER" id="PTHR12634:SF8">
    <property type="entry name" value="FIERY MOUNTAIN, ISOFORM D"/>
    <property type="match status" value="1"/>
</dbReference>
<comment type="caution">
    <text evidence="4">The sequence shown here is derived from an EMBL/GenBank/DDBJ whole genome shotgun (WGS) entry which is preliminary data.</text>
</comment>
<proteinExistence type="inferred from homology"/>
<feature type="compositionally biased region" description="Acidic residues" evidence="3">
    <location>
        <begin position="626"/>
        <end position="635"/>
    </location>
</feature>
<dbReference type="VEuPathDB" id="FungiDB:H257_00905"/>
<dbReference type="InterPro" id="IPR007587">
    <property type="entry name" value="SAPS"/>
</dbReference>
<comment type="similarity">
    <text evidence="1">Belongs to the SAPS family.</text>
</comment>
<sequence length="702" mass="77325">MWLICARSPLSDLLDKEDYTLEQVLEEDELIQEVKSRNVKLLQFLSKEETVRKLVYYVTRKAEDGDGDMIAIKYPFMSCEVLCCDIMCITETLSTASNGAIVEDLFGLLSQPAPLDSRLAGYFEKVILSLLMIRKPQEVTELMNKNADTLLDGFVTHSISYSIAEMFKRLMQPYQGGTYHTPSISQRRMRLTTVDAALDYMDDMDFSHPYGSNGGPWFSSSSDEDDLSAVGTPQSKKTLSWQTDRRVVDSLVQNLRPADDKDDPIDSDVHKHTAEILSDIIHYGTRSSANEPAPASATLVEHIESAETVDKIIALALPAGNAYTTSMTSALTVLSALLSRHANTHYSSTIPEETPVVVSATVARLPQIAQALRDEAGTTVNQRHQTVPKLGLRRLKLVGLLVVLVQAKYRAIDAVILSENIIALCLDLFFTFESVNMLHAEIESLVVGILESGGPDLQVGLLKQSNLLGRILQAYETNTAALQESPANAKGYMGHLLRISNVILNITDEVKGVDTRGSLNDMTHADSIVEYLEADPMWAQWDEFVKTTVADANDKDRHALGGSVVSHPVNIQTLSQDDPYGIGRFDHPPIGSFADMLESGDQSHFDTDFDLPQDNDIPAMISDSSSSDEDEDFTEFDPRSIHRSNHPQDSNAIPVVPLDSPDLVMEQADKSMDNSNWANFDAVAPSSQEYVVSCGGACLRSV</sequence>
<evidence type="ECO:0000256" key="2">
    <source>
        <dbReference type="ARBA" id="ARBA00023306"/>
    </source>
</evidence>
<protein>
    <submittedName>
        <fullName evidence="4">Uncharacterized protein</fullName>
    </submittedName>
</protein>
<evidence type="ECO:0000313" key="5">
    <source>
        <dbReference type="Proteomes" id="UP000265427"/>
    </source>
</evidence>
<dbReference type="PANTHER" id="PTHR12634">
    <property type="entry name" value="SIT4 YEAST -ASSOCIATING PROTEIN-RELATED"/>
    <property type="match status" value="1"/>
</dbReference>
<evidence type="ECO:0000256" key="1">
    <source>
        <dbReference type="ARBA" id="ARBA00006180"/>
    </source>
</evidence>
<evidence type="ECO:0000313" key="4">
    <source>
        <dbReference type="EMBL" id="RHY00266.1"/>
    </source>
</evidence>
<feature type="region of interest" description="Disordered" evidence="3">
    <location>
        <begin position="217"/>
        <end position="238"/>
    </location>
</feature>
<feature type="region of interest" description="Disordered" evidence="3">
    <location>
        <begin position="602"/>
        <end position="654"/>
    </location>
</feature>
<keyword evidence="2" id="KW-0131">Cell cycle</keyword>
<name>A0A397A031_APHAT</name>
<dbReference type="Proteomes" id="UP000265427">
    <property type="component" value="Unassembled WGS sequence"/>
</dbReference>